<proteinExistence type="inferred from homology"/>
<comment type="caution">
    <text evidence="9">The sequence shown here is derived from an EMBL/GenBank/DDBJ whole genome shotgun (WGS) entry which is preliminary data.</text>
</comment>
<dbReference type="Gene3D" id="1.10.3720.10">
    <property type="entry name" value="MetI-like"/>
    <property type="match status" value="1"/>
</dbReference>
<dbReference type="SUPFAM" id="SSF161098">
    <property type="entry name" value="MetI-like"/>
    <property type="match status" value="1"/>
</dbReference>
<keyword evidence="2 7" id="KW-0813">Transport</keyword>
<evidence type="ECO:0000256" key="1">
    <source>
        <dbReference type="ARBA" id="ARBA00004651"/>
    </source>
</evidence>
<dbReference type="InterPro" id="IPR000515">
    <property type="entry name" value="MetI-like"/>
</dbReference>
<dbReference type="PANTHER" id="PTHR30193:SF41">
    <property type="entry name" value="DIACETYLCHITOBIOSE UPTAKE SYSTEM PERMEASE PROTEIN NGCF"/>
    <property type="match status" value="1"/>
</dbReference>
<accession>A0A2I1KSP4</accession>
<feature type="transmembrane region" description="Helical" evidence="7">
    <location>
        <begin position="171"/>
        <end position="193"/>
    </location>
</feature>
<evidence type="ECO:0000259" key="8">
    <source>
        <dbReference type="PROSITE" id="PS50928"/>
    </source>
</evidence>
<feature type="domain" description="ABC transmembrane type-1" evidence="8">
    <location>
        <begin position="86"/>
        <end position="300"/>
    </location>
</feature>
<comment type="subcellular location">
    <subcellularLocation>
        <location evidence="1 7">Cell membrane</location>
        <topology evidence="1 7">Multi-pass membrane protein</topology>
    </subcellularLocation>
</comment>
<dbReference type="GO" id="GO:0005886">
    <property type="term" value="C:plasma membrane"/>
    <property type="evidence" value="ECO:0007669"/>
    <property type="project" value="UniProtKB-SubCell"/>
</dbReference>
<dbReference type="AlphaFoldDB" id="A0A2I1KSP4"/>
<keyword evidence="6 7" id="KW-0472">Membrane</keyword>
<dbReference type="InterPro" id="IPR051393">
    <property type="entry name" value="ABC_transporter_permease"/>
</dbReference>
<feature type="transmembrane region" description="Helical" evidence="7">
    <location>
        <begin position="32"/>
        <end position="53"/>
    </location>
</feature>
<feature type="transmembrane region" description="Helical" evidence="7">
    <location>
        <begin position="284"/>
        <end position="304"/>
    </location>
</feature>
<feature type="transmembrane region" description="Helical" evidence="7">
    <location>
        <begin position="90"/>
        <end position="113"/>
    </location>
</feature>
<feature type="transmembrane region" description="Helical" evidence="7">
    <location>
        <begin position="120"/>
        <end position="143"/>
    </location>
</feature>
<evidence type="ECO:0000256" key="7">
    <source>
        <dbReference type="RuleBase" id="RU363032"/>
    </source>
</evidence>
<dbReference type="CDD" id="cd06261">
    <property type="entry name" value="TM_PBP2"/>
    <property type="match status" value="1"/>
</dbReference>
<dbReference type="RefSeq" id="WP_024034428.1">
    <property type="nucleotide sequence ID" value="NZ_CP136961.1"/>
</dbReference>
<evidence type="ECO:0000256" key="3">
    <source>
        <dbReference type="ARBA" id="ARBA00022475"/>
    </source>
</evidence>
<dbReference type="GeneID" id="81708473"/>
<gene>
    <name evidence="9" type="ORF">CYJ26_05950</name>
</gene>
<name>A0A2I1KSP4_9ACTO</name>
<dbReference type="EMBL" id="PKHA01000005">
    <property type="protein sequence ID" value="PKY98643.1"/>
    <property type="molecule type" value="Genomic_DNA"/>
</dbReference>
<evidence type="ECO:0000256" key="2">
    <source>
        <dbReference type="ARBA" id="ARBA00022448"/>
    </source>
</evidence>
<evidence type="ECO:0000313" key="10">
    <source>
        <dbReference type="Proteomes" id="UP000234778"/>
    </source>
</evidence>
<evidence type="ECO:0000313" key="9">
    <source>
        <dbReference type="EMBL" id="PKY98643.1"/>
    </source>
</evidence>
<evidence type="ECO:0000256" key="4">
    <source>
        <dbReference type="ARBA" id="ARBA00022692"/>
    </source>
</evidence>
<keyword evidence="3" id="KW-1003">Cell membrane</keyword>
<keyword evidence="5 7" id="KW-1133">Transmembrane helix</keyword>
<keyword evidence="4 7" id="KW-0812">Transmembrane</keyword>
<dbReference type="Pfam" id="PF00528">
    <property type="entry name" value="BPD_transp_1"/>
    <property type="match status" value="1"/>
</dbReference>
<dbReference type="Proteomes" id="UP000234778">
    <property type="component" value="Unassembled WGS sequence"/>
</dbReference>
<dbReference type="PANTHER" id="PTHR30193">
    <property type="entry name" value="ABC TRANSPORTER PERMEASE PROTEIN"/>
    <property type="match status" value="1"/>
</dbReference>
<protein>
    <submittedName>
        <fullName evidence="9">Sugar ABC transporter permease</fullName>
    </submittedName>
</protein>
<dbReference type="GO" id="GO:0055085">
    <property type="term" value="P:transmembrane transport"/>
    <property type="evidence" value="ECO:0007669"/>
    <property type="project" value="InterPro"/>
</dbReference>
<sequence>MSVSTSSRSARHAEAARASQSSVKRLGSGLPFLVPFLIVAALFLILPILYGLWLSFTEQSLMGNGGWVGLDNYVEAFGDATMWQTLGHTVAFTVMSTIPLVLIALVMALLVYIGIPGQWFWRLAFFAPYLLPVAVVVQVWTWLFNSDVGFINYWIEQMGLDKVGWLTDVDVAMWSMVILTVWWTVGFNFLLYLSSLQAIPDLLYEAAEVDGAGFWRKLWSVTLPQLRGTTVLVATLQVIASLKIFDQMFIAFNGGSGPEGSTRPILQYIYDTGFTNYRMGYASAMSYIFFAVVIVITVVFQMVTRSRKGKNNER</sequence>
<dbReference type="InterPro" id="IPR035906">
    <property type="entry name" value="MetI-like_sf"/>
</dbReference>
<organism evidence="9 10">
    <name type="scientific">Actinomyces urogenitalis</name>
    <dbReference type="NCBI Taxonomy" id="103621"/>
    <lineage>
        <taxon>Bacteria</taxon>
        <taxon>Bacillati</taxon>
        <taxon>Actinomycetota</taxon>
        <taxon>Actinomycetes</taxon>
        <taxon>Actinomycetales</taxon>
        <taxon>Actinomycetaceae</taxon>
        <taxon>Actinomyces</taxon>
    </lineage>
</organism>
<comment type="similarity">
    <text evidence="7">Belongs to the binding-protein-dependent transport system permease family.</text>
</comment>
<reference evidence="9 10" key="1">
    <citation type="submission" date="2017-12" db="EMBL/GenBank/DDBJ databases">
        <title>Phylogenetic diversity of female urinary microbiome.</title>
        <authorList>
            <person name="Thomas-White K."/>
            <person name="Wolfe A.J."/>
        </authorList>
    </citation>
    <scope>NUCLEOTIDE SEQUENCE [LARGE SCALE GENOMIC DNA]</scope>
    <source>
        <strain evidence="9 10">UMB0319</strain>
    </source>
</reference>
<dbReference type="PROSITE" id="PS50928">
    <property type="entry name" value="ABC_TM1"/>
    <property type="match status" value="1"/>
</dbReference>
<evidence type="ECO:0000256" key="6">
    <source>
        <dbReference type="ARBA" id="ARBA00023136"/>
    </source>
</evidence>
<evidence type="ECO:0000256" key="5">
    <source>
        <dbReference type="ARBA" id="ARBA00022989"/>
    </source>
</evidence>